<feature type="disulfide bond" evidence="7">
    <location>
        <begin position="1061"/>
        <end position="1071"/>
    </location>
</feature>
<feature type="disulfide bond" evidence="7">
    <location>
        <begin position="197"/>
        <end position="207"/>
    </location>
</feature>
<feature type="disulfide bond" evidence="7">
    <location>
        <begin position="1017"/>
        <end position="1081"/>
    </location>
</feature>
<dbReference type="PRINTS" id="PR00258">
    <property type="entry name" value="SPERACTRCPTR"/>
</dbReference>
<evidence type="ECO:0000256" key="2">
    <source>
        <dbReference type="ARBA" id="ARBA00022525"/>
    </source>
</evidence>
<dbReference type="PROSITE" id="PS50287">
    <property type="entry name" value="SRCR_2"/>
    <property type="match status" value="16"/>
</dbReference>
<feature type="disulfide bond" evidence="7">
    <location>
        <begin position="1845"/>
        <end position="1906"/>
    </location>
</feature>
<evidence type="ECO:0000259" key="10">
    <source>
        <dbReference type="PROSITE" id="PS50835"/>
    </source>
</evidence>
<feature type="disulfide bond" evidence="7">
    <location>
        <begin position="64"/>
        <end position="125"/>
    </location>
</feature>
<keyword evidence="5 7" id="KW-1015">Disulfide bond</keyword>
<reference evidence="11 12" key="1">
    <citation type="submission" date="2021-07" db="EMBL/GenBank/DDBJ databases">
        <authorList>
            <person name="Imarazene B."/>
            <person name="Zahm M."/>
            <person name="Klopp C."/>
            <person name="Cabau C."/>
            <person name="Beille S."/>
            <person name="Jouanno E."/>
            <person name="Castinel A."/>
            <person name="Lluch J."/>
            <person name="Gil L."/>
            <person name="Kuchtly C."/>
            <person name="Lopez Roques C."/>
            <person name="Donnadieu C."/>
            <person name="Parrinello H."/>
            <person name="Journot L."/>
            <person name="Du K."/>
            <person name="Schartl M."/>
            <person name="Retaux S."/>
            <person name="Guiguen Y."/>
        </authorList>
    </citation>
    <scope>NUCLEOTIDE SEQUENCE [LARGE SCALE GENOMIC DNA]</scope>
    <source>
        <strain evidence="11">Pach_M1</strain>
        <tissue evidence="11">Testis</tissue>
    </source>
</reference>
<feature type="domain" description="SRCR" evidence="9">
    <location>
        <begin position="26"/>
        <end position="126"/>
    </location>
</feature>
<dbReference type="PROSITE" id="PS50890">
    <property type="entry name" value="PUA"/>
    <property type="match status" value="1"/>
</dbReference>
<feature type="disulfide bond" evidence="7">
    <location>
        <begin position="95"/>
        <end position="105"/>
    </location>
</feature>
<feature type="domain" description="SRCR" evidence="9">
    <location>
        <begin position="426"/>
        <end position="526"/>
    </location>
</feature>
<feature type="disulfide bond" evidence="7">
    <location>
        <begin position="664"/>
        <end position="725"/>
    </location>
</feature>
<feature type="disulfide bond" evidence="7">
    <location>
        <begin position="758"/>
        <end position="822"/>
    </location>
</feature>
<evidence type="ECO:0000256" key="6">
    <source>
        <dbReference type="ARBA" id="ARBA00023180"/>
    </source>
</evidence>
<dbReference type="Proteomes" id="UP000752171">
    <property type="component" value="Unassembled WGS sequence"/>
</dbReference>
<feature type="signal peptide" evidence="8">
    <location>
        <begin position="1"/>
        <end position="21"/>
    </location>
</feature>
<feature type="disulfide bond" evidence="7">
    <location>
        <begin position="1832"/>
        <end position="1896"/>
    </location>
</feature>
<sequence length="2218" mass="239184">MRKLHLALILVVGALNASTLAAELNVRLVNGTGSCSGRVEVYYKGQWGTVCDDGWDINDAEVVCRQMGCGGALSVHSSADFGKGTGLIILDNIYCSGSESSLTECHHSGFGNHDCNHGEDAGVACSDIRLVNGTGFCNGRVEIYHDGQWGTVCGDNWDMKDAEVVCRQVGCGRALNTTHSAHFDEGNGPVLLDDVECAGHESHLISCSHKEVGKINCSHSEDAGVICSGVPESPILTLISPNSILFTRDLVKFRCTAPNSVYHSVAFFFFKNGVMKDLQIAQSPTTFNAIVDTLGQSQYSCGYTYSIHTPILSSRSNSINITVAGLGVRLLNGTGSCSGRVEVYYKDQWGTVCDDDWDINDADVVCRQVGCGRAVGVHSNDYFGQGTRAVIKDVRCYGTERFIEACSSDGFPKYSCNHAGVTCSEIRLVNGTGNCDGRVEIYHDGQWGTVCGDNWDMKDAEVVCRQVECGRALNSTHSAHFGEGNGPVLLDDVGCSGQENNLLSCSHGGLGTTSCSHSEDAGVVCSDVLQSPILTLISPNSTVLSGETVQFRCTSTNPMFRPVDFSLFKDGELINSYLDKRSNTFTLIVETSHQGQYSCGYTYRERNFFRSSSRSNSISITVGLNVRLVGGTETCSGRVEVYYKGQWGTVCDDGWGLNEAYVVCRQMGCGGAVGAHGSAYFGRGTGPILLDNVNCFRSDSSITECRHNGFGRQNCNHGQDAGVTCSDNVRLVNGKGFCNGRVEIYHDGCHNGQWGTVCGDNWDMKDAEVVCRQVGCGRALSITHSAHFGEGNGPVLLDDVGCSGQENNLLSCSHGGLGIANCSHSEDASVVCSDGVSIETQRFTFYYTFTLTVQTSCQGQYSCDYSYWKDSSIMSSSRSNSISITVAELAVRLFGGPGSCSGRVEVYYRGQWGTVSGNGWDMNDAEVVCRQMGCGQALEVHSSGYFDRKTYPIIRHAVHCSGKESSISECRHNRFTSYYDRKDAGVTCSDSIRLVNGTGNCDGRVEIYHDGQWGTVCGDNWDMKDAEVVCRQVGCGRALNTTHSAHFDEGNGPVLLDDVGCSGQENNLLSCSHGGLGITNCSHSEDAGVICSAGLNVRLVGGTGSCSGRVEIYYKGEWGTVCGNYWDMSDAEVVCRQIGCGRAVSAQRYAYFGQGTGPIILNNVHCSGSESSLTECRHNGFGRHNCNHNEDAGVTCSDNIRLINGTGDCNGRVEIYHDGQWGTVCGDNWDMKDAEVVCRQMGCGRALNSTHSAHFGEGNGPVLLDDVGCSGQEKNLFSCSHRGLGITNCSHSDDSGVICSDVLQRPILTLISHNFTVVPGETIQFRCAAPNSTSISVDFRLLKDGVSIKSQKDQSTTTFTVIVDTSYQGQYSCEYRYQRGRSTMSSFRSNSISITVALNVRLIGESGSCSGRVEIYYKGEWGTVCGNNWDMSNADVVCRQIGCGRALRAYRYAYFGQGTGPIVLDHVHCSGSERSLTECRHNGFGRNNCNHNEDAGVTCSDNIRLINGTGNCNGRVEIYHDGQWGTVCGDNWDMKDAEVVCRQVGCGRALNSTHSAHFGEGNGPVLLDDVGCSGQENNLLSCSHGGPGITNCSHSEDAGVICSDNIRLVNGTGNCNGRVEIYHDGQWGTVCGDNWDMKEAEVVCRQVGCGRALNSTHSAHFGEGNGPVLLDDVGCSGQENNLISCSHRGLGMTNCSHSEDAGVICSDVLQSPTFSLISHNFTVVPGETIQFRCAAPNPTSISVDFRLLKDRELIKSQKDQSTTTFTVIVDTSYQGQYSCEYRYQRGRSTMSSFRSNSISITVVGLNVRLINGTGSCSGRVEVYYKGQWGTVCDDYWDIKDADVVCKQIGCGRAVYVHRNANFGRGTGPILLDDVHCFGGEKSITECRHNEFGIHWCNHGQDAGVTCSDNIRLINGTGNCDGRVEIYHDGQWGTVCVDNWDMKDAEVVCRQVGCGRALRITRSAHFGEGNGPVLLDDVGCSGQENNLLSCSHRGLGTTNCSHSEDAGVVCSDDVLQSPVLVLISSDSTVLPGETVQFRCAIRNPSIDADFHLFKDGVSIKTQTAKSYSTFTLTVDTSDQGQYSCDYSYWKNNSIISSFRSNSISVTVAVFEVKLVGGTGNCSGRVEVYYEGLWGTVCDDDWDNNDADVVCRQMECGQALSAHSSADFGKGFGRILLDNVGCSGSESSLTECRHSGFGKHDCDHDEDAGVTCSGKKKVHL</sequence>
<evidence type="ECO:0000259" key="9">
    <source>
        <dbReference type="PROSITE" id="PS50287"/>
    </source>
</evidence>
<gene>
    <name evidence="11" type="primary">DMBT1</name>
    <name evidence="11" type="ORF">AMEX_G22226</name>
</gene>
<dbReference type="Gene3D" id="3.10.250.10">
    <property type="entry name" value="SRCR-like domain"/>
    <property type="match status" value="16"/>
</dbReference>
<feature type="disulfide bond" evidence="7">
    <location>
        <begin position="651"/>
        <end position="715"/>
    </location>
</feature>
<feature type="domain" description="SRCR" evidence="9">
    <location>
        <begin position="891"/>
        <end position="989"/>
    </location>
</feature>
<feature type="disulfide bond" evidence="7">
    <location>
        <begin position="153"/>
        <end position="217"/>
    </location>
</feature>
<feature type="disulfide bond" evidence="7">
    <location>
        <begin position="396"/>
        <end position="406"/>
    </location>
</feature>
<dbReference type="FunFam" id="3.10.250.10:FF:000006">
    <property type="entry name" value="neurotrypsin isoform X2"/>
    <property type="match status" value="14"/>
</dbReference>
<dbReference type="Pfam" id="PF00530">
    <property type="entry name" value="SRCR"/>
    <property type="match status" value="16"/>
</dbReference>
<dbReference type="InterPro" id="IPR013783">
    <property type="entry name" value="Ig-like_fold"/>
</dbReference>
<dbReference type="SMART" id="SM00202">
    <property type="entry name" value="SR"/>
    <property type="match status" value="16"/>
</dbReference>
<feature type="disulfide bond" evidence="7">
    <location>
        <begin position="1876"/>
        <end position="1886"/>
    </location>
</feature>
<keyword evidence="2" id="KW-0964">Secreted</keyword>
<evidence type="ECO:0000256" key="1">
    <source>
        <dbReference type="ARBA" id="ARBA00004613"/>
    </source>
</evidence>
<feature type="disulfide bond" evidence="7">
    <location>
        <begin position="1935"/>
        <end position="1999"/>
    </location>
</feature>
<feature type="domain" description="Ig-like" evidence="10">
    <location>
        <begin position="532"/>
        <end position="621"/>
    </location>
</feature>
<evidence type="ECO:0000313" key="12">
    <source>
        <dbReference type="Proteomes" id="UP000752171"/>
    </source>
</evidence>
<evidence type="ECO:0000256" key="5">
    <source>
        <dbReference type="ARBA" id="ARBA00023157"/>
    </source>
</evidence>
<feature type="disulfide bond" evidence="7">
    <location>
        <begin position="802"/>
        <end position="812"/>
    </location>
</feature>
<feature type="disulfide bond" evidence="7">
    <location>
        <begin position="1030"/>
        <end position="1091"/>
    </location>
</feature>
<feature type="domain" description="SRCR" evidence="9">
    <location>
        <begin position="2111"/>
        <end position="2211"/>
    </location>
</feature>
<protein>
    <submittedName>
        <fullName evidence="11">Deleted in malignant brain tumors 1 protein-like</fullName>
    </submittedName>
</protein>
<feature type="disulfide bond" evidence="7">
    <location>
        <begin position="771"/>
        <end position="832"/>
    </location>
</feature>
<evidence type="ECO:0000256" key="4">
    <source>
        <dbReference type="ARBA" id="ARBA00022737"/>
    </source>
</evidence>
<keyword evidence="4" id="KW-0677">Repeat</keyword>
<feature type="disulfide bond" evidence="7">
    <location>
        <begin position="1269"/>
        <end position="1279"/>
    </location>
</feature>
<feature type="disulfide bond" evidence="7">
    <location>
        <begin position="1572"/>
        <end position="1582"/>
    </location>
</feature>
<feature type="domain" description="SRCR" evidence="9">
    <location>
        <begin position="1910"/>
        <end position="2010"/>
    </location>
</feature>
<feature type="domain" description="SRCR" evidence="9">
    <location>
        <begin position="1400"/>
        <end position="1500"/>
    </location>
</feature>
<feature type="domain" description="SRCR" evidence="9">
    <location>
        <begin position="128"/>
        <end position="228"/>
    </location>
</feature>
<feature type="disulfide bond" evidence="7">
    <location>
        <begin position="464"/>
        <end position="525"/>
    </location>
</feature>
<comment type="subcellular location">
    <subcellularLocation>
        <location evidence="1">Secreted</location>
    </subcellularLocation>
</comment>
<feature type="domain" description="Ig-like" evidence="10">
    <location>
        <begin position="1712"/>
        <end position="1799"/>
    </location>
</feature>
<dbReference type="InterPro" id="IPR036772">
    <property type="entry name" value="SRCR-like_dom_sf"/>
</dbReference>
<dbReference type="SMART" id="SM00409">
    <property type="entry name" value="IG"/>
    <property type="match status" value="4"/>
</dbReference>
<feature type="domain" description="SRCR" evidence="9">
    <location>
        <begin position="1606"/>
        <end position="1706"/>
    </location>
</feature>
<feature type="domain" description="Ig-like" evidence="10">
    <location>
        <begin position="1306"/>
        <end position="1393"/>
    </location>
</feature>
<proteinExistence type="predicted"/>
<feature type="domain" description="SRCR" evidence="9">
    <location>
        <begin position="992"/>
        <end position="1092"/>
    </location>
</feature>
<dbReference type="PROSITE" id="PS50835">
    <property type="entry name" value="IG_LIKE"/>
    <property type="match status" value="4"/>
</dbReference>
<feature type="domain" description="Ig-like" evidence="10">
    <location>
        <begin position="2017"/>
        <end position="2105"/>
    </location>
</feature>
<feature type="disulfide bond" evidence="7">
    <location>
        <begin position="1425"/>
        <end position="1489"/>
    </location>
</feature>
<feature type="disulfide bond" evidence="7">
    <location>
        <begin position="1644"/>
        <end position="1705"/>
    </location>
</feature>
<feature type="disulfide bond" evidence="7">
    <location>
        <begin position="1438"/>
        <end position="1499"/>
    </location>
</feature>
<feature type="disulfide bond" evidence="7">
    <location>
        <begin position="1528"/>
        <end position="1592"/>
    </location>
</feature>
<feature type="domain" description="SRCR" evidence="9">
    <location>
        <begin position="1807"/>
        <end position="1907"/>
    </location>
</feature>
<dbReference type="InterPro" id="IPR003599">
    <property type="entry name" value="Ig_sub"/>
</dbReference>
<dbReference type="Pfam" id="PF13895">
    <property type="entry name" value="Ig_2"/>
    <property type="match status" value="4"/>
</dbReference>
<feature type="disulfide bond" evidence="7">
    <location>
        <begin position="51"/>
        <end position="115"/>
    </location>
</feature>
<organism evidence="11 12">
    <name type="scientific">Astyanax mexicanus</name>
    <name type="common">Blind cave fish</name>
    <name type="synonym">Astyanax fasciatus mexicanus</name>
    <dbReference type="NCBI Taxonomy" id="7994"/>
    <lineage>
        <taxon>Eukaryota</taxon>
        <taxon>Metazoa</taxon>
        <taxon>Chordata</taxon>
        <taxon>Craniata</taxon>
        <taxon>Vertebrata</taxon>
        <taxon>Euteleostomi</taxon>
        <taxon>Actinopterygii</taxon>
        <taxon>Neopterygii</taxon>
        <taxon>Teleostei</taxon>
        <taxon>Ostariophysi</taxon>
        <taxon>Characiformes</taxon>
        <taxon>Characoidei</taxon>
        <taxon>Acestrorhamphidae</taxon>
        <taxon>Acestrorhamphinae</taxon>
        <taxon>Astyanax</taxon>
    </lineage>
</organism>
<feature type="disulfide bond" evidence="7">
    <location>
        <begin position="1122"/>
        <end position="1186"/>
    </location>
</feature>
<evidence type="ECO:0000256" key="8">
    <source>
        <dbReference type="SAM" id="SignalP"/>
    </source>
</evidence>
<feature type="disulfide bond" evidence="7">
    <location>
        <begin position="695"/>
        <end position="705"/>
    </location>
</feature>
<dbReference type="Gene3D" id="2.60.40.10">
    <property type="entry name" value="Immunoglobulins"/>
    <property type="match status" value="5"/>
</dbReference>
<dbReference type="SUPFAM" id="SSF48726">
    <property type="entry name" value="Immunoglobulin"/>
    <property type="match status" value="4"/>
</dbReference>
<dbReference type="GO" id="GO:0005576">
    <property type="term" value="C:extracellular region"/>
    <property type="evidence" value="ECO:0007669"/>
    <property type="project" value="UniProtKB-SubCell"/>
</dbReference>
<dbReference type="FunFam" id="3.10.250.10:FF:000009">
    <property type="entry name" value="WC1"/>
    <property type="match status" value="1"/>
</dbReference>
<feature type="domain" description="SRCR" evidence="9">
    <location>
        <begin position="1503"/>
        <end position="1603"/>
    </location>
</feature>
<dbReference type="EMBL" id="JAICCE010000019">
    <property type="protein sequence ID" value="KAG9264039.1"/>
    <property type="molecule type" value="Genomic_DNA"/>
</dbReference>
<feature type="domain" description="SRCR" evidence="9">
    <location>
        <begin position="729"/>
        <end position="833"/>
    </location>
</feature>
<feature type="domain" description="SRCR" evidence="9">
    <location>
        <begin position="626"/>
        <end position="726"/>
    </location>
</feature>
<feature type="domain" description="SRCR" evidence="9">
    <location>
        <begin position="1200"/>
        <end position="1300"/>
    </location>
</feature>
<evidence type="ECO:0000256" key="3">
    <source>
        <dbReference type="ARBA" id="ARBA00022729"/>
    </source>
</evidence>
<feature type="disulfide bond" evidence="7">
    <location>
        <begin position="1948"/>
        <end position="2009"/>
    </location>
</feature>
<feature type="disulfide bond" evidence="7">
    <location>
        <begin position="1469"/>
        <end position="1479"/>
    </location>
</feature>
<name>A0A8T2KYW3_ASTMX</name>
<dbReference type="SUPFAM" id="SSF56487">
    <property type="entry name" value="SRCR-like"/>
    <property type="match status" value="16"/>
</dbReference>
<feature type="disulfide bond" evidence="7">
    <location>
        <begin position="1541"/>
        <end position="1602"/>
    </location>
</feature>
<keyword evidence="3 8" id="KW-0732">Signal</keyword>
<feature type="disulfide bond" evidence="7">
    <location>
        <begin position="1979"/>
        <end position="1989"/>
    </location>
</feature>
<feature type="disulfide bond" evidence="7">
    <location>
        <begin position="1225"/>
        <end position="1289"/>
    </location>
</feature>
<feature type="disulfide bond" evidence="7">
    <location>
        <begin position="1166"/>
        <end position="1176"/>
    </location>
</feature>
<dbReference type="InterPro" id="IPR001190">
    <property type="entry name" value="SRCR"/>
</dbReference>
<dbReference type="PROSITE" id="PS00420">
    <property type="entry name" value="SRCR_1"/>
    <property type="match status" value="11"/>
</dbReference>
<dbReference type="InterPro" id="IPR007110">
    <property type="entry name" value="Ig-like_dom"/>
</dbReference>
<feature type="domain" description="SRCR" evidence="9">
    <location>
        <begin position="328"/>
        <end position="424"/>
    </location>
</feature>
<feature type="disulfide bond" evidence="7">
    <location>
        <begin position="2149"/>
        <end position="2210"/>
    </location>
</feature>
<dbReference type="PANTHER" id="PTHR48071:SF18">
    <property type="entry name" value="DELETED IN MALIGNANT BRAIN TUMORS 1 PROTEIN-RELATED"/>
    <property type="match status" value="1"/>
</dbReference>
<feature type="disulfide bond" evidence="7">
    <location>
        <begin position="1675"/>
        <end position="1685"/>
    </location>
</feature>
<evidence type="ECO:0000256" key="7">
    <source>
        <dbReference type="PROSITE-ProRule" id="PRU00196"/>
    </source>
</evidence>
<feature type="disulfide bond" evidence="7">
    <location>
        <begin position="1238"/>
        <end position="1299"/>
    </location>
</feature>
<accession>A0A8T2KYW3</accession>
<feature type="disulfide bond" evidence="7">
    <location>
        <begin position="495"/>
        <end position="505"/>
    </location>
</feature>
<feature type="disulfide bond" evidence="7">
    <location>
        <begin position="451"/>
        <end position="515"/>
    </location>
</feature>
<feature type="disulfide bond" evidence="7">
    <location>
        <begin position="2180"/>
        <end position="2190"/>
    </location>
</feature>
<evidence type="ECO:0000313" key="11">
    <source>
        <dbReference type="EMBL" id="KAG9264039.1"/>
    </source>
</evidence>
<comment type="caution">
    <text evidence="7">Lacks conserved residue(s) required for the propagation of feature annotation.</text>
</comment>
<dbReference type="InterPro" id="IPR036179">
    <property type="entry name" value="Ig-like_dom_sf"/>
</dbReference>
<feature type="disulfide bond" evidence="7">
    <location>
        <begin position="2136"/>
        <end position="2200"/>
    </location>
</feature>
<dbReference type="GO" id="GO:0016020">
    <property type="term" value="C:membrane"/>
    <property type="evidence" value="ECO:0007669"/>
    <property type="project" value="InterPro"/>
</dbReference>
<feature type="disulfide bond" evidence="7">
    <location>
        <begin position="1631"/>
        <end position="1695"/>
    </location>
</feature>
<feature type="chain" id="PRO_5035905662" evidence="8">
    <location>
        <begin position="22"/>
        <end position="2218"/>
    </location>
</feature>
<feature type="domain" description="SRCR" evidence="9">
    <location>
        <begin position="1097"/>
        <end position="1197"/>
    </location>
</feature>
<dbReference type="FunFam" id="3.10.250.10:FF:000005">
    <property type="entry name" value="Neurotrypsin isoform A"/>
    <property type="match status" value="1"/>
</dbReference>
<feature type="disulfide bond" evidence="7">
    <location>
        <begin position="960"/>
        <end position="970"/>
    </location>
</feature>
<dbReference type="PANTHER" id="PTHR48071">
    <property type="entry name" value="SRCR DOMAIN-CONTAINING PROTEIN"/>
    <property type="match status" value="1"/>
</dbReference>
<comment type="caution">
    <text evidence="11">The sequence shown here is derived from an EMBL/GenBank/DDBJ whole genome shotgun (WGS) entry which is preliminary data.</text>
</comment>
<feature type="disulfide bond" evidence="7">
    <location>
        <begin position="166"/>
        <end position="227"/>
    </location>
</feature>
<feature type="disulfide bond" evidence="7">
    <location>
        <begin position="1135"/>
        <end position="1196"/>
    </location>
</feature>
<keyword evidence="6" id="KW-0325">Glycoprotein</keyword>